<accession>A0A0M9WHW7</accession>
<organism evidence="1 2">
    <name type="scientific">Penicillium nordicum</name>
    <dbReference type="NCBI Taxonomy" id="229535"/>
    <lineage>
        <taxon>Eukaryota</taxon>
        <taxon>Fungi</taxon>
        <taxon>Dikarya</taxon>
        <taxon>Ascomycota</taxon>
        <taxon>Pezizomycotina</taxon>
        <taxon>Eurotiomycetes</taxon>
        <taxon>Eurotiomycetidae</taxon>
        <taxon>Eurotiales</taxon>
        <taxon>Aspergillaceae</taxon>
        <taxon>Penicillium</taxon>
    </lineage>
</organism>
<keyword evidence="2" id="KW-1185">Reference proteome</keyword>
<dbReference type="AlphaFoldDB" id="A0A0M9WHW7"/>
<dbReference type="Proteomes" id="UP000037696">
    <property type="component" value="Unassembled WGS sequence"/>
</dbReference>
<sequence>MDRSDPPTFPKSIGGFISEVMSPANVAITLRILRPGIDILLRNYQESCEQALTLQQRVARSRPVINHLTLQSEVYVGCLDSFPLSSSLLFLSVQLNYYESNCLVFFIDLSSVRFYIKNNVDRFLILRLDRGRKEEEDRERELSTWVDLSHSGSMGASGTQAPNNLSSKISLTLTSQLTFTSHSWFTSLPRQTYICPNHRLCLACGQKGEQF</sequence>
<dbReference type="EMBL" id="LHQQ01000043">
    <property type="protein sequence ID" value="KOS45492.1"/>
    <property type="molecule type" value="Genomic_DNA"/>
</dbReference>
<evidence type="ECO:0000313" key="1">
    <source>
        <dbReference type="EMBL" id="KOS45492.1"/>
    </source>
</evidence>
<evidence type="ECO:0000313" key="2">
    <source>
        <dbReference type="Proteomes" id="UP000037696"/>
    </source>
</evidence>
<name>A0A0M9WHW7_9EURO</name>
<reference evidence="1 2" key="1">
    <citation type="submission" date="2015-08" db="EMBL/GenBank/DDBJ databases">
        <title>Genome sequencing of Penicillium nordicum.</title>
        <authorList>
            <person name="Nguyen H.D."/>
            <person name="Seifert K.A."/>
        </authorList>
    </citation>
    <scope>NUCLEOTIDE SEQUENCE [LARGE SCALE GENOMIC DNA]</scope>
    <source>
        <strain evidence="1 2">DAOMC 185683</strain>
    </source>
</reference>
<comment type="caution">
    <text evidence="1">The sequence shown here is derived from an EMBL/GenBank/DDBJ whole genome shotgun (WGS) entry which is preliminary data.</text>
</comment>
<gene>
    <name evidence="1" type="ORF">ACN38_g3562</name>
</gene>
<protein>
    <submittedName>
        <fullName evidence="1">Uncharacterized protein</fullName>
    </submittedName>
</protein>
<proteinExistence type="predicted"/>